<dbReference type="Proteomes" id="UP000245020">
    <property type="component" value="Unassembled WGS sequence"/>
</dbReference>
<feature type="domain" description="DNA replication/recombination mediator RecO N-terminal" evidence="9">
    <location>
        <begin position="10"/>
        <end position="82"/>
    </location>
</feature>
<evidence type="ECO:0000256" key="8">
    <source>
        <dbReference type="HAMAP-Rule" id="MF_00201"/>
    </source>
</evidence>
<dbReference type="Pfam" id="PF11967">
    <property type="entry name" value="RecO_N"/>
    <property type="match status" value="1"/>
</dbReference>
<evidence type="ECO:0000256" key="6">
    <source>
        <dbReference type="ARBA" id="ARBA00023204"/>
    </source>
</evidence>
<keyword evidence="11" id="KW-1185">Reference proteome</keyword>
<comment type="caution">
    <text evidence="10">The sequence shown here is derived from an EMBL/GenBank/DDBJ whole genome shotgun (WGS) entry which is preliminary data.</text>
</comment>
<evidence type="ECO:0000256" key="4">
    <source>
        <dbReference type="ARBA" id="ARBA00022763"/>
    </source>
</evidence>
<dbReference type="Gene3D" id="1.20.1440.120">
    <property type="entry name" value="Recombination protein O, C-terminal domain"/>
    <property type="match status" value="1"/>
</dbReference>
<dbReference type="NCBIfam" id="TIGR00613">
    <property type="entry name" value="reco"/>
    <property type="match status" value="1"/>
</dbReference>
<dbReference type="PANTHER" id="PTHR33991">
    <property type="entry name" value="DNA REPAIR PROTEIN RECO"/>
    <property type="match status" value="1"/>
</dbReference>
<keyword evidence="5 8" id="KW-0233">DNA recombination</keyword>
<dbReference type="InterPro" id="IPR042242">
    <property type="entry name" value="RecO_C"/>
</dbReference>
<gene>
    <name evidence="8 10" type="primary">recO</name>
    <name evidence="10" type="ORF">DC083_01260</name>
</gene>
<evidence type="ECO:0000259" key="9">
    <source>
        <dbReference type="Pfam" id="PF11967"/>
    </source>
</evidence>
<dbReference type="Pfam" id="PF02565">
    <property type="entry name" value="RecO_C"/>
    <property type="match status" value="1"/>
</dbReference>
<dbReference type="SUPFAM" id="SSF57863">
    <property type="entry name" value="ArfGap/RecO-like zinc finger"/>
    <property type="match status" value="1"/>
</dbReference>
<dbReference type="SUPFAM" id="SSF50249">
    <property type="entry name" value="Nucleic acid-binding proteins"/>
    <property type="match status" value="1"/>
</dbReference>
<keyword evidence="6 8" id="KW-0234">DNA repair</keyword>
<dbReference type="InterPro" id="IPR012340">
    <property type="entry name" value="NA-bd_OB-fold"/>
</dbReference>
<protein>
    <recommendedName>
        <fullName evidence="3 8">DNA repair protein RecO</fullName>
    </recommendedName>
    <alternativeName>
        <fullName evidence="7 8">Recombination protein O</fullName>
    </alternativeName>
</protein>
<proteinExistence type="inferred from homology"/>
<name>A0A2U2AGQ4_9GAMM</name>
<dbReference type="InterPro" id="IPR037278">
    <property type="entry name" value="ARFGAP/RecO"/>
</dbReference>
<evidence type="ECO:0000256" key="2">
    <source>
        <dbReference type="ARBA" id="ARBA00007452"/>
    </source>
</evidence>
<keyword evidence="4 8" id="KW-0227">DNA damage</keyword>
<dbReference type="Gene3D" id="2.40.50.140">
    <property type="entry name" value="Nucleic acid-binding proteins"/>
    <property type="match status" value="1"/>
</dbReference>
<comment type="function">
    <text evidence="1 8">Involved in DNA repair and RecF pathway recombination.</text>
</comment>
<evidence type="ECO:0000256" key="3">
    <source>
        <dbReference type="ARBA" id="ARBA00021310"/>
    </source>
</evidence>
<dbReference type="GO" id="GO:0006310">
    <property type="term" value="P:DNA recombination"/>
    <property type="evidence" value="ECO:0007669"/>
    <property type="project" value="UniProtKB-UniRule"/>
</dbReference>
<evidence type="ECO:0000313" key="10">
    <source>
        <dbReference type="EMBL" id="PWD81846.1"/>
    </source>
</evidence>
<evidence type="ECO:0000313" key="11">
    <source>
        <dbReference type="Proteomes" id="UP000245020"/>
    </source>
</evidence>
<dbReference type="InterPro" id="IPR022572">
    <property type="entry name" value="DNA_rep/recomb_RecO_N"/>
</dbReference>
<comment type="similarity">
    <text evidence="2 8">Belongs to the RecO family.</text>
</comment>
<dbReference type="GO" id="GO:0006302">
    <property type="term" value="P:double-strand break repair"/>
    <property type="evidence" value="ECO:0007669"/>
    <property type="project" value="TreeGrafter"/>
</dbReference>
<dbReference type="GO" id="GO:0043590">
    <property type="term" value="C:bacterial nucleoid"/>
    <property type="evidence" value="ECO:0007669"/>
    <property type="project" value="TreeGrafter"/>
</dbReference>
<evidence type="ECO:0000256" key="1">
    <source>
        <dbReference type="ARBA" id="ARBA00003065"/>
    </source>
</evidence>
<dbReference type="EMBL" id="QEWQ01000001">
    <property type="protein sequence ID" value="PWD81846.1"/>
    <property type="molecule type" value="Genomic_DNA"/>
</dbReference>
<accession>A0A2U2AGQ4</accession>
<evidence type="ECO:0000256" key="7">
    <source>
        <dbReference type="ARBA" id="ARBA00033409"/>
    </source>
</evidence>
<organism evidence="10 11">
    <name type="scientific">Ignatzschineria ureiclastica</name>
    <dbReference type="NCBI Taxonomy" id="472582"/>
    <lineage>
        <taxon>Bacteria</taxon>
        <taxon>Pseudomonadati</taxon>
        <taxon>Pseudomonadota</taxon>
        <taxon>Gammaproteobacteria</taxon>
        <taxon>Cardiobacteriales</taxon>
        <taxon>Ignatzschineriaceae</taxon>
        <taxon>Ignatzschineria</taxon>
    </lineage>
</organism>
<sequence>MMAISHSLDRTLGIVLNKRPFKESGFLVELFTREYGRIPLLARGRSNPKKPLNFLELFTTSDWHLKVGQSFHFIESVDLVTQRLLSGKAIWTAYYLNELLLKLLPQHQEAPALFEYYQLALEALLESEQSDLDITPFLRQFELQLLRELGVLPDLTEDYEGRKVIAGRRYYLSFEEGLLPISLPGTFPIVGELILKILAQAPLSKIESVEYRNMMRYLFEPLLEGKPLQSRIWMQKLYGKGR</sequence>
<reference evidence="11" key="1">
    <citation type="submission" date="2018-05" db="EMBL/GenBank/DDBJ databases">
        <title>Ignatzschineria dubaiensis sp. nov., isolated from necrotic foot tissues of dromedaries (Camelus dromedarius) and associated maggots in Dubai, United Arab Emirates.</title>
        <authorList>
            <person name="Tsang C.C."/>
            <person name="Tang J.Y.M."/>
            <person name="Fong J.Y.H."/>
            <person name="Kinne J."/>
            <person name="Lee H.H."/>
            <person name="Joseph M."/>
            <person name="Jose S."/>
            <person name="Schuster R.K."/>
            <person name="Tang Y."/>
            <person name="Sivakumar S."/>
            <person name="Chen J.H.K."/>
            <person name="Teng J.L.L."/>
            <person name="Lau S.K.P."/>
            <person name="Wernery U."/>
            <person name="Woo P.C.Y."/>
        </authorList>
    </citation>
    <scope>NUCLEOTIDE SEQUENCE [LARGE SCALE GENOMIC DNA]</scope>
    <source>
        <strain evidence="11">KCTC 22644</strain>
    </source>
</reference>
<evidence type="ECO:0000256" key="5">
    <source>
        <dbReference type="ARBA" id="ARBA00023172"/>
    </source>
</evidence>
<dbReference type="AlphaFoldDB" id="A0A2U2AGQ4"/>
<dbReference type="PANTHER" id="PTHR33991:SF1">
    <property type="entry name" value="DNA REPAIR PROTEIN RECO"/>
    <property type="match status" value="1"/>
</dbReference>
<dbReference type="HAMAP" id="MF_00201">
    <property type="entry name" value="RecO"/>
    <property type="match status" value="1"/>
</dbReference>
<dbReference type="InterPro" id="IPR003717">
    <property type="entry name" value="RecO"/>
</dbReference>